<organism evidence="1 2">
    <name type="scientific">Sphagnum jensenii</name>
    <dbReference type="NCBI Taxonomy" id="128206"/>
    <lineage>
        <taxon>Eukaryota</taxon>
        <taxon>Viridiplantae</taxon>
        <taxon>Streptophyta</taxon>
        <taxon>Embryophyta</taxon>
        <taxon>Bryophyta</taxon>
        <taxon>Sphagnophytina</taxon>
        <taxon>Sphagnopsida</taxon>
        <taxon>Sphagnales</taxon>
        <taxon>Sphagnaceae</taxon>
        <taxon>Sphagnum</taxon>
    </lineage>
</organism>
<proteinExistence type="predicted"/>
<evidence type="ECO:0000313" key="2">
    <source>
        <dbReference type="Proteomes" id="UP001497522"/>
    </source>
</evidence>
<name>A0ABP1A000_9BRYO</name>
<sequence>MYILTALDTVQFSILIRYAPSSATIQPEDLKKVWLETFLLGFSVDPKVIEALDLEEVTVEVLLDEGTEDGVYKVLKMVAEATGVNITVGQQARDHASFNCLCFRETCRPATASSSSDYIVQVAGPENCCIYAGGAVAAILSGSEKSQQQSTPQGSKYTRFIVLGLESTEKTMFGVFWVMQLSA</sequence>
<accession>A0ABP1A000</accession>
<protein>
    <submittedName>
        <fullName evidence="1">Uncharacterized protein</fullName>
    </submittedName>
</protein>
<evidence type="ECO:0000313" key="1">
    <source>
        <dbReference type="EMBL" id="CAK9856332.1"/>
    </source>
</evidence>
<dbReference type="Proteomes" id="UP001497522">
    <property type="component" value="Unassembled WGS sequence"/>
</dbReference>
<reference evidence="1" key="1">
    <citation type="submission" date="2024-03" db="EMBL/GenBank/DDBJ databases">
        <authorList>
            <consortium name="ELIXIR-Norway"/>
            <consortium name="Elixir Norway"/>
        </authorList>
    </citation>
    <scope>NUCLEOTIDE SEQUENCE</scope>
</reference>
<gene>
    <name evidence="1" type="ORF">CSSPJE1EN2_LOCUS26264</name>
</gene>
<keyword evidence="2" id="KW-1185">Reference proteome</keyword>
<dbReference type="EMBL" id="CAXHBF010000489">
    <property type="protein sequence ID" value="CAK9856332.1"/>
    <property type="molecule type" value="Genomic_DNA"/>
</dbReference>
<comment type="caution">
    <text evidence="1">The sequence shown here is derived from an EMBL/GenBank/DDBJ whole genome shotgun (WGS) entry which is preliminary data.</text>
</comment>